<dbReference type="InterPro" id="IPR027417">
    <property type="entry name" value="P-loop_NTPase"/>
</dbReference>
<dbReference type="PANTHER" id="PTHR24166">
    <property type="entry name" value="ROLLING PEBBLES, ISOFORM B"/>
    <property type="match status" value="1"/>
</dbReference>
<dbReference type="PANTHER" id="PTHR24166:SF48">
    <property type="entry name" value="PROTEIN VAPYRIN"/>
    <property type="match status" value="1"/>
</dbReference>
<protein>
    <recommendedName>
        <fullName evidence="4">Novel STAND NTPase 1 domain-containing protein</fullName>
    </recommendedName>
</protein>
<evidence type="ECO:0000256" key="2">
    <source>
        <dbReference type="ARBA" id="ARBA00023043"/>
    </source>
</evidence>
<evidence type="ECO:0000313" key="5">
    <source>
        <dbReference type="EMBL" id="CAB3770131.1"/>
    </source>
</evidence>
<evidence type="ECO:0000259" key="4">
    <source>
        <dbReference type="Pfam" id="PF20703"/>
    </source>
</evidence>
<dbReference type="RefSeq" id="WP_175231447.1">
    <property type="nucleotide sequence ID" value="NZ_CADIKH010000044.1"/>
</dbReference>
<reference evidence="5 6" key="1">
    <citation type="submission" date="2020-04" db="EMBL/GenBank/DDBJ databases">
        <authorList>
            <person name="De Canck E."/>
        </authorList>
    </citation>
    <scope>NUCLEOTIDE SEQUENCE [LARGE SCALE GENOMIC DNA]</scope>
    <source>
        <strain evidence="5 6">LMG 29542</strain>
    </source>
</reference>
<keyword evidence="6" id="KW-1185">Reference proteome</keyword>
<dbReference type="Pfam" id="PF20703">
    <property type="entry name" value="nSTAND1"/>
    <property type="match status" value="1"/>
</dbReference>
<dbReference type="InterPro" id="IPR050889">
    <property type="entry name" value="Dendritic_Spine_Reg/Scaffold"/>
</dbReference>
<keyword evidence="2 3" id="KW-0040">ANK repeat</keyword>
<sequence length="1495" mass="165398">MLHKVKLIKVFIGGPTDARSDQKRLYSLFAPKGPLLNQFHGECHIEAQYWDSPDGKVPPDSSGNIQPGIESQPVNPGNCDVLLMYFKIKRGTRMLQQDFASSSFREIEMAFERPTPPPKAFFIWEKFDDYSLEDCTPETRRRLEKEQKVVEQAHKKLQSFLKSLGEKNGKTLGITRVDRKQADNLQNTVYAWLFKTFNELLEDSPPPPPPPLPPDPMAEFEGYPYPGLRELTVTEGSLFFGHTKQRDAMLDSLRADDELRLIYIHGPSGVGKSSLLQAGMLHHILRKRALEDRPLWAWALFKPSENRADPFTGLVESCLTHANARLLVNRDALADTLRNASIQGIEQARDALTEHLLNRLPKGGSGLIIAVNQFEEIWSTASAWREPFLNLIAAAESTPRVIVLATLRSDLLGAFTTAPQITPILQKRKPFGFALGAPSRDDLIEMITEPARIANIKLDPTLAGTIAQQAQEFKDAALPIVAAMMQKLRLPDDGSTPRMEIGYREFDAAGPLSGIIAKLVERVSATYNQSLLHRLFGQLTGFRDGRFVSVAVPRSALVGNDCEMDGLIAHLSSEARVLHVSGIEDAVVRLAHDTLFDLWPALKTWQTNNLADYAVRDDLLREAQMWSDRGRIDREIRLRPERLQEIEDLRAERPDLFRRQLDREQLILLNEYISACDEVGQQERLVQAIRGGQLKEIYFCLKRLKKLRSIKGSILDQRYRGNENGTDPDQLTPAFWAAVTGDSNDLSGEHGPRYINQTVSRLVTPLFVAAIGGHPQLVRTLVEMGANPLGRDEDQCTVVHAAALGGNLEVARFLIEECHADPVAVNWQGTPALVWAIQQNHADIIEYLNRWQPIDFELPEGWNTLTEAARAGNCTLVIKLIKERGIPVNHRTKDGYTALQIACGSEDVDTDEVVRCLLDNGALASPATHAGETALHFAALVGKVDAISLLAASVADPVGRQALLDAQDQKGRVALHWACYSRRARVVRKLLELGASPDLLDRFGLAPIDYAVLNSDWRSAKALVEEGAHVDLSADGTSSALHRAVGRGDSRMVELLLNEPATNLVNREARDGVTPLGIAAEYGYAKIVLLLLKAGADLEMESAGADVLELAMLHENKYVQDVLKAWIDEHPSLAKLKTRQKELERKYSMRALARLLSLRGDSVGRAPDVRHPIPDAPLLSPPTVDEVRTQFAKGVDEKEATLCLKAATFGGRPEIVAEILNQAKGLLRPADLSEGAELAVRHGHGPVATCLVDAGAELPWWWRRVKLSERAQFLSFSAAGAPDLKLVADAFRTAPDGSFAGNPSGWTVRSASLSFLPGHRLLAIECLDSRGQNEQFMVVGPDGASVLLDWTSNAIATALARLADTESALESYIRFFLHFCIRGDAGRFQIVTSVDQIPWRSDVTEDEKLRAARHLKPVLIRRRHPDYAHAYCSLLYEDTLYITLIRIAIKVAPVSDGTTNAAPEPVYVGQTQMISTRPVLSEMHVEVDGAVGIFG</sequence>
<evidence type="ECO:0000256" key="1">
    <source>
        <dbReference type="ARBA" id="ARBA00022737"/>
    </source>
</evidence>
<dbReference type="InterPro" id="IPR002110">
    <property type="entry name" value="Ankyrin_rpt"/>
</dbReference>
<accession>A0A6J5EXJ3</accession>
<feature type="repeat" description="ANK" evidence="3">
    <location>
        <begin position="761"/>
        <end position="793"/>
    </location>
</feature>
<dbReference type="SUPFAM" id="SSF48403">
    <property type="entry name" value="Ankyrin repeat"/>
    <property type="match status" value="1"/>
</dbReference>
<evidence type="ECO:0000313" key="6">
    <source>
        <dbReference type="Proteomes" id="UP000494363"/>
    </source>
</evidence>
<dbReference type="SUPFAM" id="SSF52540">
    <property type="entry name" value="P-loop containing nucleoside triphosphate hydrolases"/>
    <property type="match status" value="1"/>
</dbReference>
<name>A0A6J5EXJ3_9BURK</name>
<proteinExistence type="predicted"/>
<dbReference type="SMART" id="SM00248">
    <property type="entry name" value="ANK"/>
    <property type="match status" value="11"/>
</dbReference>
<dbReference type="EMBL" id="CADIKH010000044">
    <property type="protein sequence ID" value="CAB3770131.1"/>
    <property type="molecule type" value="Genomic_DNA"/>
</dbReference>
<dbReference type="Gene3D" id="1.25.40.20">
    <property type="entry name" value="Ankyrin repeat-containing domain"/>
    <property type="match status" value="3"/>
</dbReference>
<dbReference type="PROSITE" id="PS50088">
    <property type="entry name" value="ANK_REPEAT"/>
    <property type="match status" value="4"/>
</dbReference>
<keyword evidence="1" id="KW-0677">Repeat</keyword>
<dbReference type="PROSITE" id="PS50297">
    <property type="entry name" value="ANK_REP_REGION"/>
    <property type="match status" value="4"/>
</dbReference>
<feature type="repeat" description="ANK" evidence="3">
    <location>
        <begin position="970"/>
        <end position="1002"/>
    </location>
</feature>
<dbReference type="Pfam" id="PF12796">
    <property type="entry name" value="Ank_2"/>
    <property type="match status" value="3"/>
</dbReference>
<gene>
    <name evidence="5" type="ORF">LMG29542_06272</name>
</gene>
<evidence type="ECO:0000256" key="3">
    <source>
        <dbReference type="PROSITE-ProRule" id="PRU00023"/>
    </source>
</evidence>
<dbReference type="Proteomes" id="UP000494363">
    <property type="component" value="Unassembled WGS sequence"/>
</dbReference>
<organism evidence="5 6">
    <name type="scientific">Paraburkholderia humisilvae</name>
    <dbReference type="NCBI Taxonomy" id="627669"/>
    <lineage>
        <taxon>Bacteria</taxon>
        <taxon>Pseudomonadati</taxon>
        <taxon>Pseudomonadota</taxon>
        <taxon>Betaproteobacteria</taxon>
        <taxon>Burkholderiales</taxon>
        <taxon>Burkholderiaceae</taxon>
        <taxon>Paraburkholderia</taxon>
    </lineage>
</organism>
<feature type="repeat" description="ANK" evidence="3">
    <location>
        <begin position="894"/>
        <end position="922"/>
    </location>
</feature>
<dbReference type="Pfam" id="PF00023">
    <property type="entry name" value="Ank"/>
    <property type="match status" value="1"/>
</dbReference>
<feature type="domain" description="Novel STAND NTPase 1" evidence="4">
    <location>
        <begin position="224"/>
        <end position="631"/>
    </location>
</feature>
<dbReference type="InterPro" id="IPR036770">
    <property type="entry name" value="Ankyrin_rpt-contain_sf"/>
</dbReference>
<dbReference type="InterPro" id="IPR049052">
    <property type="entry name" value="nSTAND1"/>
</dbReference>
<feature type="repeat" description="ANK" evidence="3">
    <location>
        <begin position="1071"/>
        <end position="1103"/>
    </location>
</feature>